<evidence type="ECO:0000313" key="1">
    <source>
        <dbReference type="EMBL" id="AFH75264.1"/>
    </source>
</evidence>
<sequence>MPKYTDDDIFDDGAPQVAKGFDRGIDYLDIAAKLKKGLKKNYKVLQDTESTANAKRFAGSRVIYIIIALLQLKNCSRISEAIVATKKFSVSKNLNERVVVKIAKSEKDLIDRKTKDKIHTKPRYRDMVFPVDLVDTKIFKYIVKTKYWTKFCEFDSPRKRVLDFLLGHYECNTHSLRYAGINYLLNVEKRDMNVVAKFVGHANVNQLVLYTQTKALDEIFDRKIVV</sequence>
<dbReference type="SMR" id="I0CEQ1"/>
<dbReference type="SUPFAM" id="SSF56349">
    <property type="entry name" value="DNA breaking-rejoining enzymes"/>
    <property type="match status" value="1"/>
</dbReference>
<evidence type="ECO:0008006" key="5">
    <source>
        <dbReference type="Google" id="ProtNLM"/>
    </source>
</evidence>
<dbReference type="EMBL" id="MG676470">
    <property type="protein sequence ID" value="AUG84997.1"/>
    <property type="molecule type" value="Genomic_DNA"/>
</dbReference>
<evidence type="ECO:0000313" key="3">
    <source>
        <dbReference type="Proteomes" id="UP000005001"/>
    </source>
</evidence>
<protein>
    <recommendedName>
        <fullName evidence="5">Integrase</fullName>
    </recommendedName>
</protein>
<name>I0CEQ1_9VIRU</name>
<accession>I0CEQ1</accession>
<gene>
    <name evidence="1" type="ORF">Sputnik2_L10</name>
</gene>
<reference evidence="1 3" key="1">
    <citation type="journal article" date="2012" name="Proc. Natl. Acad. Sci. U.S.A.">
        <title>Provirophages and transpovirons as the diverse mobilome of giant viruses.</title>
        <authorList>
            <person name="Desnues C."/>
            <person name="La Scola B."/>
            <person name="Yutin N."/>
            <person name="Fournous G."/>
            <person name="Robert C."/>
            <person name="Azza S."/>
            <person name="Jardot P."/>
            <person name="Monteil S."/>
            <person name="Campocasso A."/>
            <person name="Koonin E.V."/>
            <person name="Raoult D."/>
        </authorList>
    </citation>
    <scope>NUCLEOTIDE SEQUENCE [LARGE SCALE GENOMIC DNA]</scope>
</reference>
<dbReference type="Proteomes" id="UP000241006">
    <property type="component" value="Segment"/>
</dbReference>
<evidence type="ECO:0000313" key="4">
    <source>
        <dbReference type="Proteomes" id="UP000241006"/>
    </source>
</evidence>
<dbReference type="EMBL" id="JN603369">
    <property type="protein sequence ID" value="AFH75264.1"/>
    <property type="molecule type" value="Genomic_DNA"/>
</dbReference>
<evidence type="ECO:0000313" key="2">
    <source>
        <dbReference type="EMBL" id="AUG84997.1"/>
    </source>
</evidence>
<organism evidence="1 3">
    <name type="scientific">Sputnik virophage 2</name>
    <dbReference type="NCBI Taxonomy" id="1133031"/>
    <lineage>
        <taxon>Viruses</taxon>
        <taxon>Varidnaviria</taxon>
        <taxon>Bamfordvirae</taxon>
        <taxon>Preplasmiviricota</taxon>
        <taxon>Polisuviricotina</taxon>
        <taxon>Virophaviricetes</taxon>
        <taxon>Mividavirales</taxon>
        <taxon>Sputniviroviridae</taxon>
        <taxon>Sputnikvirus</taxon>
        <taxon>Sputnikvirus mimiviri</taxon>
        <taxon>Mimivirus-dependent virus Sputnik</taxon>
    </lineage>
</organism>
<dbReference type="GO" id="GO:0003677">
    <property type="term" value="F:DNA binding"/>
    <property type="evidence" value="ECO:0007669"/>
    <property type="project" value="InterPro"/>
</dbReference>
<reference evidence="2 4" key="2">
    <citation type="submission" date="2017-12" db="EMBL/GenBank/DDBJ databases">
        <title>The genome of Rio Negro, a Sputnik-2 isolate.</title>
        <authorList>
            <person name="Borges I."/>
            <person name="Karen L."/>
            <person name="Assis F."/>
            <person name="Abrahao J."/>
        </authorList>
    </citation>
    <scope>NUCLEOTIDE SEQUENCE [LARGE SCALE GENOMIC DNA]</scope>
    <source>
        <strain evidence="2">Rio Negro</strain>
    </source>
</reference>
<dbReference type="InterPro" id="IPR011010">
    <property type="entry name" value="DNA_brk_join_enz"/>
</dbReference>
<dbReference type="Proteomes" id="UP000005001">
    <property type="component" value="Segment"/>
</dbReference>
<proteinExistence type="predicted"/>